<dbReference type="InterPro" id="IPR019734">
    <property type="entry name" value="TPR_rpt"/>
</dbReference>
<dbReference type="InterPro" id="IPR011990">
    <property type="entry name" value="TPR-like_helical_dom_sf"/>
</dbReference>
<protein>
    <submittedName>
        <fullName evidence="5">Uncharacterized protein</fullName>
    </submittedName>
</protein>
<dbReference type="SMART" id="SM00028">
    <property type="entry name" value="TPR"/>
    <property type="match status" value="4"/>
</dbReference>
<dbReference type="Gene3D" id="1.25.40.10">
    <property type="entry name" value="Tetratricopeptide repeat domain"/>
    <property type="match status" value="1"/>
</dbReference>
<evidence type="ECO:0000256" key="2">
    <source>
        <dbReference type="ARBA" id="ARBA00022803"/>
    </source>
</evidence>
<dbReference type="EMBL" id="QCZI01000012">
    <property type="protein sequence ID" value="PWA04642.1"/>
    <property type="molecule type" value="Genomic_DNA"/>
</dbReference>
<dbReference type="SUPFAM" id="SSF48452">
    <property type="entry name" value="TPR-like"/>
    <property type="match status" value="1"/>
</dbReference>
<feature type="signal peptide" evidence="4">
    <location>
        <begin position="1"/>
        <end position="21"/>
    </location>
</feature>
<dbReference type="PANTHER" id="PTHR44943:SF8">
    <property type="entry name" value="TPR REPEAT-CONTAINING PROTEIN MJ0263"/>
    <property type="match status" value="1"/>
</dbReference>
<keyword evidence="2 3" id="KW-0802">TPR repeat</keyword>
<keyword evidence="4" id="KW-0732">Signal</keyword>
<feature type="repeat" description="TPR" evidence="3">
    <location>
        <begin position="96"/>
        <end position="129"/>
    </location>
</feature>
<accession>A0A2U1JHN6</accession>
<comment type="caution">
    <text evidence="5">The sequence shown here is derived from an EMBL/GenBank/DDBJ whole genome shotgun (WGS) entry which is preliminary data.</text>
</comment>
<feature type="chain" id="PRO_5015514915" evidence="4">
    <location>
        <begin position="22"/>
        <end position="356"/>
    </location>
</feature>
<dbReference type="RefSeq" id="WP_116725282.1">
    <property type="nucleotide sequence ID" value="NZ_QCZI01000012.1"/>
</dbReference>
<dbReference type="Proteomes" id="UP000245449">
    <property type="component" value="Unassembled WGS sequence"/>
</dbReference>
<dbReference type="OrthoDB" id="793001at2"/>
<dbReference type="PROSITE" id="PS50005">
    <property type="entry name" value="TPR"/>
    <property type="match status" value="2"/>
</dbReference>
<sequence length="356" mass="41767">MTKTFKIILFSLLIITNISFAQTNSEIAWSKAKEAVKLMDKGQYEDSRKLLLEAQKLDPEEYTFSYEFAYSYYLAKNYESAIKEFEKTNKYNKVSAALYQTWGNAYDIIDNPKKAFEIYDLGLKLNPKAGVLYLEKGNVYNDRVSGEKAIPHFEKGIEVDPTFSSNYYRAALYYLKSTEQIWGMIYGEIFMNLESNTGRTVEISKLLFDTYKSQIKITGWGKSQVDFCTKMIMYADQPNQFPFCMTYASTLLLAIPPETTTIDLSSLNTIRQKFIEEYFFMKRNEIHPNVLFDYLKKVSEAGHLEAYNYWLLQKGDTIEFDKWKVTHGDNWTKFGKWSNDNYLILDETHKFYQNQY</sequence>
<keyword evidence="1" id="KW-0677">Repeat</keyword>
<dbReference type="InterPro" id="IPR051685">
    <property type="entry name" value="Ycf3/AcsC/BcsC/TPR_MFPF"/>
</dbReference>
<proteinExistence type="predicted"/>
<reference evidence="5 6" key="1">
    <citation type="submission" date="2018-04" db="EMBL/GenBank/DDBJ databases">
        <title>Flavobacterium sp. nov., isolated from glacier ice.</title>
        <authorList>
            <person name="Liu Q."/>
            <person name="Xin Y.-H."/>
        </authorList>
    </citation>
    <scope>NUCLEOTIDE SEQUENCE [LARGE SCALE GENOMIC DNA]</scope>
    <source>
        <strain evidence="5 6">RB1R5</strain>
    </source>
</reference>
<evidence type="ECO:0000313" key="6">
    <source>
        <dbReference type="Proteomes" id="UP000245449"/>
    </source>
</evidence>
<evidence type="ECO:0000313" key="5">
    <source>
        <dbReference type="EMBL" id="PWA04642.1"/>
    </source>
</evidence>
<organism evidence="5 6">
    <name type="scientific">Flavobacterium psychrotolerans</name>
    <dbReference type="NCBI Taxonomy" id="2169410"/>
    <lineage>
        <taxon>Bacteria</taxon>
        <taxon>Pseudomonadati</taxon>
        <taxon>Bacteroidota</taxon>
        <taxon>Flavobacteriia</taxon>
        <taxon>Flavobacteriales</taxon>
        <taxon>Flavobacteriaceae</taxon>
        <taxon>Flavobacterium</taxon>
    </lineage>
</organism>
<evidence type="ECO:0000256" key="3">
    <source>
        <dbReference type="PROSITE-ProRule" id="PRU00339"/>
    </source>
</evidence>
<evidence type="ECO:0000256" key="1">
    <source>
        <dbReference type="ARBA" id="ARBA00022737"/>
    </source>
</evidence>
<keyword evidence="6" id="KW-1185">Reference proteome</keyword>
<dbReference type="AlphaFoldDB" id="A0A2U1JHN6"/>
<dbReference type="PANTHER" id="PTHR44943">
    <property type="entry name" value="CELLULOSE SYNTHASE OPERON PROTEIN C"/>
    <property type="match status" value="1"/>
</dbReference>
<gene>
    <name evidence="5" type="ORF">DB895_10300</name>
</gene>
<name>A0A2U1JHN6_9FLAO</name>
<feature type="repeat" description="TPR" evidence="3">
    <location>
        <begin position="130"/>
        <end position="163"/>
    </location>
</feature>
<evidence type="ECO:0000256" key="4">
    <source>
        <dbReference type="SAM" id="SignalP"/>
    </source>
</evidence>